<evidence type="ECO:0000256" key="17">
    <source>
        <dbReference type="ARBA" id="ARBA00022840"/>
    </source>
</evidence>
<dbReference type="SUPFAM" id="SSF52540">
    <property type="entry name" value="P-loop containing nucleoside triphosphate hydrolases"/>
    <property type="match status" value="1"/>
</dbReference>
<dbReference type="GO" id="GO:0042025">
    <property type="term" value="C:host cell nucleus"/>
    <property type="evidence" value="ECO:0007669"/>
    <property type="project" value="UniProtKB-SubCell"/>
</dbReference>
<reference evidence="25" key="1">
    <citation type="journal article" date="2018" name="Virus Res.">
        <title>Identification and full-genome characterization of novel circoviruses in masked palm civets (Paguma larvata).</title>
        <authorList>
            <person name="Nishizawa T."/>
            <person name="Sugimoto Y."/>
            <person name="Takeda T."/>
            <person name="Kodera Y."/>
            <person name="Hatano Y."/>
            <person name="Takahashi M."/>
            <person name="Okamoto H."/>
        </authorList>
    </citation>
    <scope>NUCLEOTIDE SEQUENCE</scope>
    <source>
        <strain evidence="25">Pl-CV9</strain>
    </source>
</reference>
<dbReference type="GO" id="GO:0016779">
    <property type="term" value="F:nucleotidyltransferase activity"/>
    <property type="evidence" value="ECO:0007669"/>
    <property type="project" value="UniProtKB-KW"/>
</dbReference>
<evidence type="ECO:0000313" key="25">
    <source>
        <dbReference type="EMBL" id="BBF98081.1"/>
    </source>
</evidence>
<dbReference type="GO" id="GO:0003677">
    <property type="term" value="F:DNA binding"/>
    <property type="evidence" value="ECO:0007669"/>
    <property type="project" value="UniProtKB-KW"/>
</dbReference>
<keyword evidence="16" id="KW-0347">Helicase</keyword>
<keyword evidence="13" id="KW-0547">Nucleotide-binding</keyword>
<evidence type="ECO:0000259" key="24">
    <source>
        <dbReference type="PROSITE" id="PS52020"/>
    </source>
</evidence>
<comment type="subcellular location">
    <subcellularLocation>
        <location evidence="3">Host nucleus</location>
    </subcellularLocation>
</comment>
<keyword evidence="10" id="KW-0235">DNA replication</keyword>
<keyword evidence="15" id="KW-0378">Hydrolase</keyword>
<dbReference type="Gene3D" id="3.40.1310.20">
    <property type="match status" value="1"/>
</dbReference>
<keyword evidence="17" id="KW-0067">ATP-binding</keyword>
<accession>A0A3B8GG59</accession>
<keyword evidence="14" id="KW-0255">Endonuclease</keyword>
<comment type="similarity">
    <text evidence="4">Belongs to the nanoviruses/circoviruses replication-associated protein family.</text>
</comment>
<comment type="subunit">
    <text evidence="5">Interacts with the capsid protein; this interaction relocates Rep into the nucleus.</text>
</comment>
<evidence type="ECO:0000256" key="1">
    <source>
        <dbReference type="ARBA" id="ARBA00001936"/>
    </source>
</evidence>
<dbReference type="EMBL" id="LC416391">
    <property type="protein sequence ID" value="BBF98081.1"/>
    <property type="molecule type" value="Genomic_DNA"/>
</dbReference>
<dbReference type="GO" id="GO:0006260">
    <property type="term" value="P:DNA replication"/>
    <property type="evidence" value="ECO:0007669"/>
    <property type="project" value="UniProtKB-KW"/>
</dbReference>
<dbReference type="GO" id="GO:0003723">
    <property type="term" value="F:RNA binding"/>
    <property type="evidence" value="ECO:0007669"/>
    <property type="project" value="InterPro"/>
</dbReference>
<dbReference type="InterPro" id="IPR049912">
    <property type="entry name" value="CRESS_DNA_REP"/>
</dbReference>
<evidence type="ECO:0000256" key="11">
    <source>
        <dbReference type="ARBA" id="ARBA00022722"/>
    </source>
</evidence>
<dbReference type="GO" id="GO:0046872">
    <property type="term" value="F:metal ion binding"/>
    <property type="evidence" value="ECO:0007669"/>
    <property type="project" value="UniProtKB-KW"/>
</dbReference>
<evidence type="ECO:0000256" key="4">
    <source>
        <dbReference type="ARBA" id="ARBA00008545"/>
    </source>
</evidence>
<dbReference type="GO" id="GO:0016787">
    <property type="term" value="F:hydrolase activity"/>
    <property type="evidence" value="ECO:0007669"/>
    <property type="project" value="UniProtKB-KW"/>
</dbReference>
<keyword evidence="12" id="KW-0479">Metal-binding</keyword>
<dbReference type="Gene3D" id="3.40.50.300">
    <property type="entry name" value="P-loop containing nucleotide triphosphate hydrolases"/>
    <property type="match status" value="1"/>
</dbReference>
<protein>
    <recommendedName>
        <fullName evidence="6">Replication-associated protein</fullName>
    </recommendedName>
    <alternativeName>
        <fullName evidence="21">ATP-dependent helicase Rep</fullName>
    </alternativeName>
    <alternativeName>
        <fullName evidence="22">RepP</fullName>
    </alternativeName>
</protein>
<keyword evidence="9" id="KW-0548">Nucleotidyltransferase</keyword>
<evidence type="ECO:0000256" key="15">
    <source>
        <dbReference type="ARBA" id="ARBA00022801"/>
    </source>
</evidence>
<evidence type="ECO:0000256" key="14">
    <source>
        <dbReference type="ARBA" id="ARBA00022759"/>
    </source>
</evidence>
<dbReference type="Pfam" id="PF02407">
    <property type="entry name" value="Viral_Rep"/>
    <property type="match status" value="1"/>
</dbReference>
<dbReference type="PROSITE" id="PS52020">
    <property type="entry name" value="CRESS_DNA_REP"/>
    <property type="match status" value="1"/>
</dbReference>
<dbReference type="GO" id="GO:0005524">
    <property type="term" value="F:ATP binding"/>
    <property type="evidence" value="ECO:0007669"/>
    <property type="project" value="UniProtKB-KW"/>
</dbReference>
<evidence type="ECO:0000256" key="12">
    <source>
        <dbReference type="ARBA" id="ARBA00022723"/>
    </source>
</evidence>
<sequence length="298" mass="34200">MAERAPPVRWCFTLNNWTPEEWDSITQVLGPTVKYLCVGKEVGREGTQHLQGYMELKKRKRLKQVKDMPGLQRAHLEAAKGSSSQAAEYCKKDGDYLEFGKPGNDQGKRTDLNEACRILRESNGSLRAVAEQQEAVFVKYFGGLQKYCYTMNLGGRRDFKTVTTVICGPPGCGKTRHVFEHVGGDFGRVYMKPRGLWWDGYCGQEVVCFDDFYGWVTFDELLRVLDRYPLRVPVKGAFVDFISREVFITSNSTPDQWYSAENIHGRLEALYRRIDHYLTWDETTQQLSPGNPMFPIAY</sequence>
<evidence type="ECO:0000256" key="2">
    <source>
        <dbReference type="ARBA" id="ARBA00001946"/>
    </source>
</evidence>
<dbReference type="InterPro" id="IPR000605">
    <property type="entry name" value="Helicase_SF3_ssDNA/RNA_vir"/>
</dbReference>
<proteinExistence type="inferred from homology"/>
<organism evidence="25">
    <name type="scientific">Paguma larvata circovirus</name>
    <dbReference type="NCBI Taxonomy" id="2294094"/>
    <lineage>
        <taxon>Viruses</taxon>
        <taxon>Monodnaviria</taxon>
        <taxon>Shotokuvirae</taxon>
        <taxon>Cressdnaviricota</taxon>
        <taxon>Arfiviricetes</taxon>
        <taxon>Cirlivirales</taxon>
        <taxon>Circoviridae</taxon>
        <taxon>Circovirus</taxon>
        <taxon>Circovirus civet</taxon>
    </lineage>
</organism>
<keyword evidence="20" id="KW-0511">Multifunctional enzyme</keyword>
<evidence type="ECO:0000256" key="8">
    <source>
        <dbReference type="ARBA" id="ARBA00022679"/>
    </source>
</evidence>
<keyword evidence="19" id="KW-0238">DNA-binding</keyword>
<evidence type="ECO:0000256" key="13">
    <source>
        <dbReference type="ARBA" id="ARBA00022741"/>
    </source>
</evidence>
<comment type="cofactor">
    <cofactor evidence="2">
        <name>Mg(2+)</name>
        <dbReference type="ChEBI" id="CHEBI:18420"/>
    </cofactor>
</comment>
<evidence type="ECO:0000256" key="9">
    <source>
        <dbReference type="ARBA" id="ARBA00022695"/>
    </source>
</evidence>
<dbReference type="InterPro" id="IPR027417">
    <property type="entry name" value="P-loop_NTPase"/>
</dbReference>
<evidence type="ECO:0000256" key="19">
    <source>
        <dbReference type="ARBA" id="ARBA00023125"/>
    </source>
</evidence>
<dbReference type="GO" id="GO:0004519">
    <property type="term" value="F:endonuclease activity"/>
    <property type="evidence" value="ECO:0007669"/>
    <property type="project" value="UniProtKB-KW"/>
</dbReference>
<keyword evidence="7" id="KW-1048">Host nucleus</keyword>
<dbReference type="GO" id="GO:0003724">
    <property type="term" value="F:RNA helicase activity"/>
    <property type="evidence" value="ECO:0007669"/>
    <property type="project" value="InterPro"/>
</dbReference>
<evidence type="ECO:0000256" key="22">
    <source>
        <dbReference type="ARBA" id="ARBA00032243"/>
    </source>
</evidence>
<evidence type="ECO:0000256" key="10">
    <source>
        <dbReference type="ARBA" id="ARBA00022705"/>
    </source>
</evidence>
<keyword evidence="11" id="KW-0540">Nuclease</keyword>
<evidence type="ECO:0000256" key="20">
    <source>
        <dbReference type="ARBA" id="ARBA00023268"/>
    </source>
</evidence>
<evidence type="ECO:0000256" key="23">
    <source>
        <dbReference type="ARBA" id="ARBA00049360"/>
    </source>
</evidence>
<evidence type="ECO:0000256" key="7">
    <source>
        <dbReference type="ARBA" id="ARBA00022562"/>
    </source>
</evidence>
<evidence type="ECO:0000256" key="5">
    <source>
        <dbReference type="ARBA" id="ARBA00011448"/>
    </source>
</evidence>
<keyword evidence="8" id="KW-0808">Transferase</keyword>
<evidence type="ECO:0000256" key="6">
    <source>
        <dbReference type="ARBA" id="ARBA00014531"/>
    </source>
</evidence>
<evidence type="ECO:0000256" key="16">
    <source>
        <dbReference type="ARBA" id="ARBA00022806"/>
    </source>
</evidence>
<dbReference type="Pfam" id="PF00910">
    <property type="entry name" value="RNA_helicase"/>
    <property type="match status" value="1"/>
</dbReference>
<feature type="domain" description="CRESS-DNA virus Rep endonuclease" evidence="24">
    <location>
        <begin position="4"/>
        <end position="102"/>
    </location>
</feature>
<evidence type="ECO:0000256" key="21">
    <source>
        <dbReference type="ARBA" id="ARBA00030754"/>
    </source>
</evidence>
<evidence type="ECO:0000256" key="3">
    <source>
        <dbReference type="ARBA" id="ARBA00004147"/>
    </source>
</evidence>
<comment type="cofactor">
    <cofactor evidence="1">
        <name>Mn(2+)</name>
        <dbReference type="ChEBI" id="CHEBI:29035"/>
    </cofactor>
</comment>
<keyword evidence="18" id="KW-0190">Covalent protein-DNA linkage</keyword>
<comment type="catalytic activity">
    <reaction evidence="23">
        <text>ATP + H2O = ADP + phosphate + H(+)</text>
        <dbReference type="Rhea" id="RHEA:13065"/>
        <dbReference type="ChEBI" id="CHEBI:15377"/>
        <dbReference type="ChEBI" id="CHEBI:15378"/>
        <dbReference type="ChEBI" id="CHEBI:30616"/>
        <dbReference type="ChEBI" id="CHEBI:43474"/>
        <dbReference type="ChEBI" id="CHEBI:456216"/>
    </reaction>
</comment>
<evidence type="ECO:0000256" key="18">
    <source>
        <dbReference type="ARBA" id="ARBA00023124"/>
    </source>
</evidence>
<name>A0A3B8GG59_9CIRC</name>